<reference evidence="10" key="1">
    <citation type="submission" date="2016-10" db="EMBL/GenBank/DDBJ databases">
        <authorList>
            <person name="Varghese N."/>
            <person name="Submissions S."/>
        </authorList>
    </citation>
    <scope>NUCLEOTIDE SEQUENCE [LARGE SCALE GENOMIC DNA]</scope>
    <source>
        <strain evidence="10">DSM 22951</strain>
    </source>
</reference>
<keyword evidence="4" id="KW-0808">Transferase</keyword>
<evidence type="ECO:0000256" key="4">
    <source>
        <dbReference type="ARBA" id="ARBA00022679"/>
    </source>
</evidence>
<comment type="similarity">
    <text evidence="1">Belongs to the ROK (NagC/XylR) family.</text>
</comment>
<dbReference type="EC" id="2.7.1.2" evidence="2"/>
<keyword evidence="10" id="KW-1185">Reference proteome</keyword>
<dbReference type="GO" id="GO:0006096">
    <property type="term" value="P:glycolytic process"/>
    <property type="evidence" value="ECO:0007669"/>
    <property type="project" value="InterPro"/>
</dbReference>
<gene>
    <name evidence="9" type="ORF">SAMN04489750_0935</name>
</gene>
<evidence type="ECO:0000313" key="10">
    <source>
        <dbReference type="Proteomes" id="UP000250028"/>
    </source>
</evidence>
<keyword evidence="5" id="KW-0547">Nucleotide-binding</keyword>
<dbReference type="SUPFAM" id="SSF53067">
    <property type="entry name" value="Actin-like ATPase domain"/>
    <property type="match status" value="1"/>
</dbReference>
<keyword evidence="7" id="KW-0067">ATP-binding</keyword>
<dbReference type="EMBL" id="UESZ01000001">
    <property type="protein sequence ID" value="SSA33650.1"/>
    <property type="molecule type" value="Genomic_DNA"/>
</dbReference>
<dbReference type="InterPro" id="IPR043129">
    <property type="entry name" value="ATPase_NBD"/>
</dbReference>
<evidence type="ECO:0000256" key="8">
    <source>
        <dbReference type="ARBA" id="ARBA00032386"/>
    </source>
</evidence>
<evidence type="ECO:0000256" key="5">
    <source>
        <dbReference type="ARBA" id="ARBA00022741"/>
    </source>
</evidence>
<dbReference type="PROSITE" id="PS01125">
    <property type="entry name" value="ROK"/>
    <property type="match status" value="1"/>
</dbReference>
<proteinExistence type="inferred from homology"/>
<dbReference type="InterPro" id="IPR000600">
    <property type="entry name" value="ROK"/>
</dbReference>
<organism evidence="9 10">
    <name type="scientific">Branchiibius hedensis</name>
    <dbReference type="NCBI Taxonomy" id="672460"/>
    <lineage>
        <taxon>Bacteria</taxon>
        <taxon>Bacillati</taxon>
        <taxon>Actinomycetota</taxon>
        <taxon>Actinomycetes</taxon>
        <taxon>Micrococcales</taxon>
        <taxon>Dermacoccaceae</taxon>
        <taxon>Branchiibius</taxon>
    </lineage>
</organism>
<dbReference type="OrthoDB" id="9810372at2"/>
<dbReference type="Pfam" id="PF00480">
    <property type="entry name" value="ROK"/>
    <property type="match status" value="1"/>
</dbReference>
<dbReference type="Proteomes" id="UP000250028">
    <property type="component" value="Unassembled WGS sequence"/>
</dbReference>
<evidence type="ECO:0000313" key="9">
    <source>
        <dbReference type="EMBL" id="SSA33650.1"/>
    </source>
</evidence>
<dbReference type="PANTHER" id="PTHR18964:SF173">
    <property type="entry name" value="GLUCOKINASE"/>
    <property type="match status" value="1"/>
</dbReference>
<keyword evidence="6 9" id="KW-0418">Kinase</keyword>
<evidence type="ECO:0000256" key="3">
    <source>
        <dbReference type="ARBA" id="ARBA00014701"/>
    </source>
</evidence>
<dbReference type="GO" id="GO:0004340">
    <property type="term" value="F:glucokinase activity"/>
    <property type="evidence" value="ECO:0007669"/>
    <property type="project" value="UniProtKB-EC"/>
</dbReference>
<dbReference type="GO" id="GO:0005524">
    <property type="term" value="F:ATP binding"/>
    <property type="evidence" value="ECO:0007669"/>
    <property type="project" value="UniProtKB-KW"/>
</dbReference>
<dbReference type="NCBIfam" id="TIGR00744">
    <property type="entry name" value="ROK_glcA_fam"/>
    <property type="match status" value="1"/>
</dbReference>
<name>A0A2Y8ZMW4_9MICO</name>
<dbReference type="InterPro" id="IPR049874">
    <property type="entry name" value="ROK_cs"/>
</dbReference>
<dbReference type="GO" id="GO:0005737">
    <property type="term" value="C:cytoplasm"/>
    <property type="evidence" value="ECO:0007669"/>
    <property type="project" value="InterPro"/>
</dbReference>
<evidence type="ECO:0000256" key="1">
    <source>
        <dbReference type="ARBA" id="ARBA00006479"/>
    </source>
</evidence>
<dbReference type="Gene3D" id="3.30.420.40">
    <property type="match status" value="2"/>
</dbReference>
<protein>
    <recommendedName>
        <fullName evidence="3">Glucokinase</fullName>
        <ecNumber evidence="2">2.7.1.2</ecNumber>
    </recommendedName>
    <alternativeName>
        <fullName evidence="8">Glucose kinase</fullName>
    </alternativeName>
</protein>
<dbReference type="PANTHER" id="PTHR18964">
    <property type="entry name" value="ROK (REPRESSOR, ORF, KINASE) FAMILY"/>
    <property type="match status" value="1"/>
</dbReference>
<dbReference type="AlphaFoldDB" id="A0A2Y8ZMW4"/>
<evidence type="ECO:0000256" key="6">
    <source>
        <dbReference type="ARBA" id="ARBA00022777"/>
    </source>
</evidence>
<accession>A0A2Y8ZMW4</accession>
<sequence length="328" mass="33384">MAWSIGIDIGGTKIAGGLVDESGQIVQQERVATPATDPHHIVVAVGDLIQRLAARSPQPLTGAGVASAGYIDKIGSTVLFAPNLAWRDEPLKARLAAYTDLPVLIENDANAAAFGEFRHGAGRDIDDMIMVTVGTGVGGGIVIGGRPLRGAFGLAGEIGHMRVVPGGTRCGCGNRGCLEAYGSGTALVREAREMVISGSAYAARLAELCAGDPSTLIGAQVTQAAHEGDPASQELLAEVGRWIGEACASLAALFDPELFVIGGGVADAGDLLLEPIQTGFAAQLTGRGYRPEARFVKAELGNDAGVIGAAALAAELPVPDSTVEAARG</sequence>
<dbReference type="InterPro" id="IPR004654">
    <property type="entry name" value="ROK_glcA"/>
</dbReference>
<evidence type="ECO:0000256" key="2">
    <source>
        <dbReference type="ARBA" id="ARBA00012323"/>
    </source>
</evidence>
<dbReference type="RefSeq" id="WP_109684320.1">
    <property type="nucleotide sequence ID" value="NZ_QGDN01000001.1"/>
</dbReference>
<evidence type="ECO:0000256" key="7">
    <source>
        <dbReference type="ARBA" id="ARBA00022840"/>
    </source>
</evidence>